<dbReference type="Gene3D" id="3.30.450.20">
    <property type="entry name" value="PAS domain"/>
    <property type="match status" value="1"/>
</dbReference>
<organism evidence="5 6">
    <name type="scientific">Aestuariispira insulae</name>
    <dbReference type="NCBI Taxonomy" id="1461337"/>
    <lineage>
        <taxon>Bacteria</taxon>
        <taxon>Pseudomonadati</taxon>
        <taxon>Pseudomonadota</taxon>
        <taxon>Alphaproteobacteria</taxon>
        <taxon>Rhodospirillales</taxon>
        <taxon>Kiloniellaceae</taxon>
        <taxon>Aestuariispira</taxon>
    </lineage>
</organism>
<dbReference type="InterPro" id="IPR036457">
    <property type="entry name" value="PPM-type-like_dom_sf"/>
</dbReference>
<dbReference type="Pfam" id="PF00072">
    <property type="entry name" value="Response_reg"/>
    <property type="match status" value="1"/>
</dbReference>
<gene>
    <name evidence="5" type="ORF">DFP90_101302</name>
</gene>
<accession>A0A3D9HVU6</accession>
<dbReference type="PROSITE" id="PS50110">
    <property type="entry name" value="RESPONSE_REGULATORY"/>
    <property type="match status" value="1"/>
</dbReference>
<dbReference type="RefSeq" id="WP_115934642.1">
    <property type="nucleotide sequence ID" value="NZ_QRDW01000001.1"/>
</dbReference>
<feature type="coiled-coil region" evidence="3">
    <location>
        <begin position="167"/>
        <end position="201"/>
    </location>
</feature>
<dbReference type="InterPro" id="IPR001789">
    <property type="entry name" value="Sig_transdc_resp-reg_receiver"/>
</dbReference>
<keyword evidence="3" id="KW-0175">Coiled coil</keyword>
<evidence type="ECO:0000313" key="6">
    <source>
        <dbReference type="Proteomes" id="UP000256845"/>
    </source>
</evidence>
<dbReference type="InterPro" id="IPR052016">
    <property type="entry name" value="Bact_Sigma-Reg"/>
</dbReference>
<dbReference type="Gene3D" id="3.60.40.10">
    <property type="entry name" value="PPM-type phosphatase domain"/>
    <property type="match status" value="1"/>
</dbReference>
<keyword evidence="2" id="KW-0597">Phosphoprotein</keyword>
<proteinExistence type="predicted"/>
<dbReference type="InterPro" id="IPR011006">
    <property type="entry name" value="CheY-like_superfamily"/>
</dbReference>
<dbReference type="AlphaFoldDB" id="A0A3D9HVU6"/>
<evidence type="ECO:0000313" key="5">
    <source>
        <dbReference type="EMBL" id="RED53511.1"/>
    </source>
</evidence>
<evidence type="ECO:0000256" key="3">
    <source>
        <dbReference type="SAM" id="Coils"/>
    </source>
</evidence>
<dbReference type="PANTHER" id="PTHR43156:SF2">
    <property type="entry name" value="STAGE II SPORULATION PROTEIN E"/>
    <property type="match status" value="1"/>
</dbReference>
<keyword evidence="1" id="KW-0378">Hydrolase</keyword>
<dbReference type="PANTHER" id="PTHR43156">
    <property type="entry name" value="STAGE II SPORULATION PROTEIN E-RELATED"/>
    <property type="match status" value="1"/>
</dbReference>
<dbReference type="SUPFAM" id="SSF55785">
    <property type="entry name" value="PYP-like sensor domain (PAS domain)"/>
    <property type="match status" value="1"/>
</dbReference>
<feature type="domain" description="Response regulatory" evidence="4">
    <location>
        <begin position="28"/>
        <end position="152"/>
    </location>
</feature>
<keyword evidence="6" id="KW-1185">Reference proteome</keyword>
<dbReference type="OrthoDB" id="7326651at2"/>
<dbReference type="InterPro" id="IPR035965">
    <property type="entry name" value="PAS-like_dom_sf"/>
</dbReference>
<evidence type="ECO:0000256" key="2">
    <source>
        <dbReference type="PROSITE-ProRule" id="PRU00169"/>
    </source>
</evidence>
<dbReference type="SUPFAM" id="SSF52172">
    <property type="entry name" value="CheY-like"/>
    <property type="match status" value="1"/>
</dbReference>
<dbReference type="InterPro" id="IPR001932">
    <property type="entry name" value="PPM-type_phosphatase-like_dom"/>
</dbReference>
<evidence type="ECO:0000259" key="4">
    <source>
        <dbReference type="PROSITE" id="PS50110"/>
    </source>
</evidence>
<dbReference type="GO" id="GO:0000160">
    <property type="term" value="P:phosphorelay signal transduction system"/>
    <property type="evidence" value="ECO:0007669"/>
    <property type="project" value="InterPro"/>
</dbReference>
<name>A0A3D9HVU6_9PROT</name>
<dbReference type="Pfam" id="PF07228">
    <property type="entry name" value="SpoIIE"/>
    <property type="match status" value="1"/>
</dbReference>
<comment type="caution">
    <text evidence="5">The sequence shown here is derived from an EMBL/GenBank/DDBJ whole genome shotgun (WGS) entry which is preliminary data.</text>
</comment>
<evidence type="ECO:0000256" key="1">
    <source>
        <dbReference type="ARBA" id="ARBA00022801"/>
    </source>
</evidence>
<feature type="modified residue" description="4-aspartylphosphate" evidence="2">
    <location>
        <position position="83"/>
    </location>
</feature>
<dbReference type="EMBL" id="QRDW01000001">
    <property type="protein sequence ID" value="RED53511.1"/>
    <property type="molecule type" value="Genomic_DNA"/>
</dbReference>
<dbReference type="GO" id="GO:0016791">
    <property type="term" value="F:phosphatase activity"/>
    <property type="evidence" value="ECO:0007669"/>
    <property type="project" value="TreeGrafter"/>
</dbReference>
<dbReference type="Gene3D" id="3.40.50.2300">
    <property type="match status" value="1"/>
</dbReference>
<dbReference type="SMART" id="SM00331">
    <property type="entry name" value="PP2C_SIG"/>
    <property type="match status" value="1"/>
</dbReference>
<sequence>MTEEDDILTFEEELEDETPDGISEGEWKVLVVDDDEAVFQATRLALSDQNFDGRKIQFLYAESGARAREILADTSDIAVVLLDVVMETEHEGLEVADWIRNKQKNPYIRIVLRTGQPGYAPEKDVIQNYDINDYKSKTELTATKLYTLLITNLRTYRDLTLSEFSRVRSVNELLKAEINERIQAEQKLKDSEEKLLIAMNNMAGGIILVDEKLEVRSFNPQLVKMFALPPHLMKIGLAFEEIIRFRAGRGDFGDGDPEQLVDKMMAYYRNPGGTGRQQENAPDGLVLEVHHGTVESGGFVAVYTDITERKKAEQQLAAANDHLQAFHDRIGSELVTAQEMQLDLLPTRDEIAALEQRYGISLGAHFETSSELGGDIWGLHPIDDDRFGLYTVDFSGHGVGAALNTFRCHTFLADKPLSEGQTPADYLSELSAEMAAHLKTGHYATMIYAIIDVAQNTLTYSGACNPAPIFGSLTEKSYALGDGSGLPIGLTKTQTYENHQIDFPANSFLFLYSDALFEADLPDGGRMDMDHVKSWITAALEEKSQEGGYLEYVRNRFKENAKPPLNDDLTMVWLSR</sequence>
<dbReference type="Proteomes" id="UP000256845">
    <property type="component" value="Unassembled WGS sequence"/>
</dbReference>
<reference evidence="5 6" key="1">
    <citation type="submission" date="2018-07" db="EMBL/GenBank/DDBJ databases">
        <title>Genomic Encyclopedia of Type Strains, Phase III (KMG-III): the genomes of soil and plant-associated and newly described type strains.</title>
        <authorList>
            <person name="Whitman W."/>
        </authorList>
    </citation>
    <scope>NUCLEOTIDE SEQUENCE [LARGE SCALE GENOMIC DNA]</scope>
    <source>
        <strain evidence="5 6">CECT 8488</strain>
    </source>
</reference>
<protein>
    <submittedName>
        <fullName evidence="5">Serine phosphatase RsbU (Regulator of sigma subunit)</fullName>
    </submittedName>
</protein>
<dbReference type="Pfam" id="PF12860">
    <property type="entry name" value="PAS_7"/>
    <property type="match status" value="1"/>
</dbReference>